<organism evidence="2 3">
    <name type="scientific">Cirrhinus molitorella</name>
    <name type="common">mud carp</name>
    <dbReference type="NCBI Taxonomy" id="172907"/>
    <lineage>
        <taxon>Eukaryota</taxon>
        <taxon>Metazoa</taxon>
        <taxon>Chordata</taxon>
        <taxon>Craniata</taxon>
        <taxon>Vertebrata</taxon>
        <taxon>Euteleostomi</taxon>
        <taxon>Actinopterygii</taxon>
        <taxon>Neopterygii</taxon>
        <taxon>Teleostei</taxon>
        <taxon>Ostariophysi</taxon>
        <taxon>Cypriniformes</taxon>
        <taxon>Cyprinidae</taxon>
        <taxon>Labeoninae</taxon>
        <taxon>Labeonini</taxon>
        <taxon>Cirrhinus</taxon>
    </lineage>
</organism>
<dbReference type="GO" id="GO:0005739">
    <property type="term" value="C:mitochondrion"/>
    <property type="evidence" value="ECO:0007669"/>
    <property type="project" value="InterPro"/>
</dbReference>
<dbReference type="PANTHER" id="PTHR28489">
    <property type="entry name" value="RENTINAL DEGENERATION 3-LIKE"/>
    <property type="match status" value="1"/>
</dbReference>
<evidence type="ECO:0000256" key="1">
    <source>
        <dbReference type="SAM" id="MobiDB-lite"/>
    </source>
</evidence>
<dbReference type="PANTHER" id="PTHR28489:SF3">
    <property type="entry name" value="PROTEIN RD3-LIKE"/>
    <property type="match status" value="1"/>
</dbReference>
<dbReference type="AlphaFoldDB" id="A0AA88TFE5"/>
<reference evidence="2" key="1">
    <citation type="submission" date="2023-08" db="EMBL/GenBank/DDBJ databases">
        <title>Chromosome-level Genome Assembly of mud carp (Cirrhinus molitorella).</title>
        <authorList>
            <person name="Liu H."/>
        </authorList>
    </citation>
    <scope>NUCLEOTIDE SEQUENCE</scope>
    <source>
        <strain evidence="2">Prfri</strain>
        <tissue evidence="2">Muscle</tissue>
    </source>
</reference>
<comment type="caution">
    <text evidence="2">The sequence shown here is derived from an EMBL/GenBank/DDBJ whole genome shotgun (WGS) entry which is preliminary data.</text>
</comment>
<sequence>MESRHHGPRPLRPTSPAMPFVSCPHTNGCGGPGRMLLREMLWQLEQRVLQVQEEEFQYCVSRGILGYRHPPAYPSLLALISASEHRQLERLCGRIQPSHTAIVLSRLHDLLAHNDIPPWELVGVFKQVLRDFLRRQEDGMQRRPVPSAPPAILSAPSPPTESNDRNRIVGNASNSLSEESGKHREEIPTISSYVDKHLRAACPYSIHRDWNLPFCHPFAYEAYSTTLDLPLSPHTELALNSDLLRVVQCTYILEMAGGAFAGWWTKVAPYYTKAYQEMWVGVGIMTFMYYKLSYGGKKKAVQSKPAH</sequence>
<name>A0AA88TFE5_9TELE</name>
<dbReference type="Proteomes" id="UP001187343">
    <property type="component" value="Unassembled WGS sequence"/>
</dbReference>
<evidence type="ECO:0000313" key="3">
    <source>
        <dbReference type="Proteomes" id="UP001187343"/>
    </source>
</evidence>
<dbReference type="EMBL" id="JAUYZG010000017">
    <property type="protein sequence ID" value="KAK2883507.1"/>
    <property type="molecule type" value="Genomic_DNA"/>
</dbReference>
<keyword evidence="3" id="KW-1185">Reference proteome</keyword>
<proteinExistence type="predicted"/>
<dbReference type="Pfam" id="PF14473">
    <property type="entry name" value="RD3"/>
    <property type="match status" value="1"/>
</dbReference>
<dbReference type="InterPro" id="IPR012574">
    <property type="entry name" value="ATP5MJ"/>
</dbReference>
<feature type="region of interest" description="Disordered" evidence="1">
    <location>
        <begin position="139"/>
        <end position="181"/>
    </location>
</feature>
<dbReference type="Pfam" id="PF08039">
    <property type="entry name" value="Mit_proteolip"/>
    <property type="match status" value="1"/>
</dbReference>
<dbReference type="InterPro" id="IPR028092">
    <property type="entry name" value="RD3"/>
</dbReference>
<evidence type="ECO:0000313" key="2">
    <source>
        <dbReference type="EMBL" id="KAK2883507.1"/>
    </source>
</evidence>
<gene>
    <name evidence="2" type="ORF">Q8A67_017144</name>
</gene>
<protein>
    <submittedName>
        <fullName evidence="2">Uncharacterized protein</fullName>
    </submittedName>
</protein>
<accession>A0AA88TFE5</accession>